<feature type="active site" description="Proton donor/acceptor" evidence="7">
    <location>
        <position position="137"/>
    </location>
</feature>
<feature type="signal peptide" evidence="8">
    <location>
        <begin position="1"/>
        <end position="19"/>
    </location>
</feature>
<dbReference type="EMBL" id="FUKI01000148">
    <property type="protein sequence ID" value="SJM95467.1"/>
    <property type="molecule type" value="Genomic_DNA"/>
</dbReference>
<accession>A0A1R4HGX6</accession>
<dbReference type="OrthoDB" id="9809748at2"/>
<dbReference type="UniPathway" id="UPA00219"/>
<dbReference type="Gene3D" id="2.40.440.10">
    <property type="entry name" value="L,D-transpeptidase catalytic domain-like"/>
    <property type="match status" value="1"/>
</dbReference>
<organism evidence="10 11">
    <name type="scientific">Crenothrix polyspora</name>
    <dbReference type="NCBI Taxonomy" id="360316"/>
    <lineage>
        <taxon>Bacteria</taxon>
        <taxon>Pseudomonadati</taxon>
        <taxon>Pseudomonadota</taxon>
        <taxon>Gammaproteobacteria</taxon>
        <taxon>Methylococcales</taxon>
        <taxon>Crenotrichaceae</taxon>
        <taxon>Crenothrix</taxon>
    </lineage>
</organism>
<feature type="active site" description="Nucleophile" evidence="7">
    <location>
        <position position="156"/>
    </location>
</feature>
<evidence type="ECO:0000259" key="9">
    <source>
        <dbReference type="PROSITE" id="PS52029"/>
    </source>
</evidence>
<sequence>MLRIFVLLFCSFFSFNSFADNNIWLLIDTAARKIEIKKGERTLETLYKIAIGRGGAGFKTHRGDNITPMGSYKIGWIGEKSAFRRFFGLSYPSVEDAQKALRKGIINQFTYNRIADAHSYNGVPPQNTPLGGQIGIHGLGSADPHVHEIFDWTHGCIALTNAQIDRLYDWIDTGTVVKIK</sequence>
<dbReference type="InterPro" id="IPR005490">
    <property type="entry name" value="LD_TPept_cat_dom"/>
</dbReference>
<evidence type="ECO:0000256" key="2">
    <source>
        <dbReference type="ARBA" id="ARBA00005992"/>
    </source>
</evidence>
<dbReference type="PROSITE" id="PS52029">
    <property type="entry name" value="LD_TPASE"/>
    <property type="match status" value="1"/>
</dbReference>
<evidence type="ECO:0000256" key="3">
    <source>
        <dbReference type="ARBA" id="ARBA00022679"/>
    </source>
</evidence>
<dbReference type="GO" id="GO:0016740">
    <property type="term" value="F:transferase activity"/>
    <property type="evidence" value="ECO:0007669"/>
    <property type="project" value="UniProtKB-KW"/>
</dbReference>
<dbReference type="SUPFAM" id="SSF141523">
    <property type="entry name" value="L,D-transpeptidase catalytic domain-like"/>
    <property type="match status" value="1"/>
</dbReference>
<dbReference type="Pfam" id="PF03734">
    <property type="entry name" value="YkuD"/>
    <property type="match status" value="1"/>
</dbReference>
<feature type="domain" description="L,D-TPase catalytic" evidence="9">
    <location>
        <begin position="23"/>
        <end position="180"/>
    </location>
</feature>
<protein>
    <submittedName>
        <fullName evidence="10">ErfK/YbiS/YcfS/YnhG family protein</fullName>
    </submittedName>
</protein>
<dbReference type="PANTHER" id="PTHR36699:SF1">
    <property type="entry name" value="L,D-TRANSPEPTIDASE YAFK-RELATED"/>
    <property type="match status" value="1"/>
</dbReference>
<dbReference type="GO" id="GO:0071555">
    <property type="term" value="P:cell wall organization"/>
    <property type="evidence" value="ECO:0007669"/>
    <property type="project" value="UniProtKB-UniRule"/>
</dbReference>
<dbReference type="GO" id="GO:0009252">
    <property type="term" value="P:peptidoglycan biosynthetic process"/>
    <property type="evidence" value="ECO:0007669"/>
    <property type="project" value="UniProtKB-UniPathway"/>
</dbReference>
<keyword evidence="3" id="KW-0808">Transferase</keyword>
<dbReference type="GO" id="GO:0008360">
    <property type="term" value="P:regulation of cell shape"/>
    <property type="evidence" value="ECO:0007669"/>
    <property type="project" value="UniProtKB-UniRule"/>
</dbReference>
<comment type="similarity">
    <text evidence="2">Belongs to the YkuD family.</text>
</comment>
<feature type="chain" id="PRO_5012639165" evidence="8">
    <location>
        <begin position="20"/>
        <end position="180"/>
    </location>
</feature>
<evidence type="ECO:0000256" key="8">
    <source>
        <dbReference type="SAM" id="SignalP"/>
    </source>
</evidence>
<evidence type="ECO:0000256" key="5">
    <source>
        <dbReference type="ARBA" id="ARBA00022984"/>
    </source>
</evidence>
<dbReference type="Proteomes" id="UP000195667">
    <property type="component" value="Unassembled WGS sequence"/>
</dbReference>
<dbReference type="PANTHER" id="PTHR36699">
    <property type="entry name" value="LD-TRANSPEPTIDASE"/>
    <property type="match status" value="1"/>
</dbReference>
<keyword evidence="11" id="KW-1185">Reference proteome</keyword>
<keyword evidence="8" id="KW-0732">Signal</keyword>
<reference evidence="11" key="1">
    <citation type="submission" date="2017-02" db="EMBL/GenBank/DDBJ databases">
        <authorList>
            <person name="Daims H."/>
        </authorList>
    </citation>
    <scope>NUCLEOTIDE SEQUENCE [LARGE SCALE GENOMIC DNA]</scope>
</reference>
<evidence type="ECO:0000256" key="6">
    <source>
        <dbReference type="ARBA" id="ARBA00023316"/>
    </source>
</evidence>
<name>A0A1R4HGX6_9GAMM</name>
<dbReference type="InterPro" id="IPR038063">
    <property type="entry name" value="Transpep_catalytic_dom"/>
</dbReference>
<proteinExistence type="inferred from homology"/>
<comment type="pathway">
    <text evidence="1 7">Cell wall biogenesis; peptidoglycan biosynthesis.</text>
</comment>
<keyword evidence="6 7" id="KW-0961">Cell wall biogenesis/degradation</keyword>
<dbReference type="GO" id="GO:0004180">
    <property type="term" value="F:carboxypeptidase activity"/>
    <property type="evidence" value="ECO:0007669"/>
    <property type="project" value="UniProtKB-ARBA"/>
</dbReference>
<evidence type="ECO:0000256" key="4">
    <source>
        <dbReference type="ARBA" id="ARBA00022960"/>
    </source>
</evidence>
<gene>
    <name evidence="10" type="ORF">CRENPOLYSF1_70021</name>
</gene>
<evidence type="ECO:0000313" key="11">
    <source>
        <dbReference type="Proteomes" id="UP000195667"/>
    </source>
</evidence>
<dbReference type="CDD" id="cd16913">
    <property type="entry name" value="YkuD_like"/>
    <property type="match status" value="1"/>
</dbReference>
<keyword evidence="4 7" id="KW-0133">Cell shape</keyword>
<evidence type="ECO:0000256" key="7">
    <source>
        <dbReference type="PROSITE-ProRule" id="PRU01373"/>
    </source>
</evidence>
<keyword evidence="5 7" id="KW-0573">Peptidoglycan synthesis</keyword>
<dbReference type="AlphaFoldDB" id="A0A1R4HGX6"/>
<evidence type="ECO:0000313" key="10">
    <source>
        <dbReference type="EMBL" id="SJM95467.1"/>
    </source>
</evidence>
<dbReference type="RefSeq" id="WP_087144801.1">
    <property type="nucleotide sequence ID" value="NZ_FUKI01000148.1"/>
</dbReference>
<evidence type="ECO:0000256" key="1">
    <source>
        <dbReference type="ARBA" id="ARBA00004752"/>
    </source>
</evidence>